<dbReference type="Proteomes" id="UP001203607">
    <property type="component" value="Unassembled WGS sequence"/>
</dbReference>
<dbReference type="InterPro" id="IPR023393">
    <property type="entry name" value="START-like_dom_sf"/>
</dbReference>
<dbReference type="RefSeq" id="WP_249655586.1">
    <property type="nucleotide sequence ID" value="NZ_JAMFMA010000001.1"/>
</dbReference>
<reference evidence="1 2" key="1">
    <citation type="submission" date="2022-05" db="EMBL/GenBank/DDBJ databases">
        <authorList>
            <person name="Park J.-S."/>
        </authorList>
    </citation>
    <scope>NUCLEOTIDE SEQUENCE [LARGE SCALE GENOMIC DNA]</scope>
    <source>
        <strain evidence="1 2">2012CJ35-5</strain>
    </source>
</reference>
<keyword evidence="2" id="KW-1185">Reference proteome</keyword>
<gene>
    <name evidence="1" type="ORF">M3P19_00140</name>
</gene>
<sequence length="207" mass="23658">MKTTRFGRLGLLFFVLISVNCKPKNETQSEESKLVMNVIPEMPKAQNFVDSPLRNRIKLNLKAPVSEVWNVVGRPERMPEYSMGLNKVEADYSEQKCTGFTCYFHPMEGQNIGLEHKEQVIWYEENIGYISQSQEPNNFGYTDSLALVSVSVTEDSTIFTWDIHYNAGDEPTLHLNIDSYAMALDDIANNLIQLFDGKILENFVYGK</sequence>
<dbReference type="Gene3D" id="3.30.530.20">
    <property type="match status" value="1"/>
</dbReference>
<dbReference type="SUPFAM" id="SSF55961">
    <property type="entry name" value="Bet v1-like"/>
    <property type="match status" value="1"/>
</dbReference>
<dbReference type="CDD" id="cd07812">
    <property type="entry name" value="SRPBCC"/>
    <property type="match status" value="1"/>
</dbReference>
<evidence type="ECO:0000313" key="1">
    <source>
        <dbReference type="EMBL" id="MCL6272391.1"/>
    </source>
</evidence>
<comment type="caution">
    <text evidence="1">The sequence shown here is derived from an EMBL/GenBank/DDBJ whole genome shotgun (WGS) entry which is preliminary data.</text>
</comment>
<accession>A0ABT0PMA8</accession>
<name>A0ABT0PMA8_9FLAO</name>
<evidence type="ECO:0000313" key="2">
    <source>
        <dbReference type="Proteomes" id="UP001203607"/>
    </source>
</evidence>
<organism evidence="1 2">
    <name type="scientific">Flagellimonas spongiicola</name>
    <dbReference type="NCBI Taxonomy" id="2942208"/>
    <lineage>
        <taxon>Bacteria</taxon>
        <taxon>Pseudomonadati</taxon>
        <taxon>Bacteroidota</taxon>
        <taxon>Flavobacteriia</taxon>
        <taxon>Flavobacteriales</taxon>
        <taxon>Flavobacteriaceae</taxon>
        <taxon>Flagellimonas</taxon>
    </lineage>
</organism>
<dbReference type="EMBL" id="JAMFMA010000001">
    <property type="protein sequence ID" value="MCL6272391.1"/>
    <property type="molecule type" value="Genomic_DNA"/>
</dbReference>
<protein>
    <submittedName>
        <fullName evidence="1">SRPBCC family protein</fullName>
    </submittedName>
</protein>
<proteinExistence type="predicted"/>